<evidence type="ECO:0000256" key="1">
    <source>
        <dbReference type="SAM" id="MobiDB-lite"/>
    </source>
</evidence>
<evidence type="ECO:0000313" key="2">
    <source>
        <dbReference type="EMBL" id="KAL2643909.1"/>
    </source>
</evidence>
<feature type="region of interest" description="Disordered" evidence="1">
    <location>
        <begin position="1"/>
        <end position="190"/>
    </location>
</feature>
<name>A0ABD1ZAK5_9MARC</name>
<dbReference type="EMBL" id="JBHFFA010000002">
    <property type="protein sequence ID" value="KAL2643909.1"/>
    <property type="molecule type" value="Genomic_DNA"/>
</dbReference>
<feature type="compositionally biased region" description="Basic and acidic residues" evidence="1">
    <location>
        <begin position="1"/>
        <end position="18"/>
    </location>
</feature>
<feature type="compositionally biased region" description="Basic and acidic residues" evidence="1">
    <location>
        <begin position="25"/>
        <end position="34"/>
    </location>
</feature>
<evidence type="ECO:0000313" key="3">
    <source>
        <dbReference type="Proteomes" id="UP001605036"/>
    </source>
</evidence>
<sequence length="190" mass="20848">MAHAKDDSHAGNHAEGQQKRGAFTKVKDKLDFTKHLGFQSSPDSMANRQALENYRARQAREAEEQRHGQENEKDLGPGDGIGGIAETLAGTVAPKSENTLGVSSKAPAERQGEQNHGDKPIEFDESLPHSPQSREPKPSSEEHVEQKDQGKGWGHWATHKLHQVARAAASKDLSDDLLKKDKEAKAKHTK</sequence>
<gene>
    <name evidence="2" type="ORF">R1flu_011496</name>
</gene>
<keyword evidence="3" id="KW-1185">Reference proteome</keyword>
<protein>
    <submittedName>
        <fullName evidence="2">Uncharacterized protein</fullName>
    </submittedName>
</protein>
<feature type="compositionally biased region" description="Basic and acidic residues" evidence="1">
    <location>
        <begin position="54"/>
        <end position="76"/>
    </location>
</feature>
<feature type="compositionally biased region" description="Basic and acidic residues" evidence="1">
    <location>
        <begin position="132"/>
        <end position="150"/>
    </location>
</feature>
<dbReference type="Proteomes" id="UP001605036">
    <property type="component" value="Unassembled WGS sequence"/>
</dbReference>
<feature type="compositionally biased region" description="Basic and acidic residues" evidence="1">
    <location>
        <begin position="107"/>
        <end position="122"/>
    </location>
</feature>
<comment type="caution">
    <text evidence="2">The sequence shown here is derived from an EMBL/GenBank/DDBJ whole genome shotgun (WGS) entry which is preliminary data.</text>
</comment>
<organism evidence="2 3">
    <name type="scientific">Riccia fluitans</name>
    <dbReference type="NCBI Taxonomy" id="41844"/>
    <lineage>
        <taxon>Eukaryota</taxon>
        <taxon>Viridiplantae</taxon>
        <taxon>Streptophyta</taxon>
        <taxon>Embryophyta</taxon>
        <taxon>Marchantiophyta</taxon>
        <taxon>Marchantiopsida</taxon>
        <taxon>Marchantiidae</taxon>
        <taxon>Marchantiales</taxon>
        <taxon>Ricciaceae</taxon>
        <taxon>Riccia</taxon>
    </lineage>
</organism>
<proteinExistence type="predicted"/>
<accession>A0ABD1ZAK5</accession>
<reference evidence="2 3" key="1">
    <citation type="submission" date="2024-09" db="EMBL/GenBank/DDBJ databases">
        <title>Chromosome-scale assembly of Riccia fluitans.</title>
        <authorList>
            <person name="Paukszto L."/>
            <person name="Sawicki J."/>
            <person name="Karawczyk K."/>
            <person name="Piernik-Szablinska J."/>
            <person name="Szczecinska M."/>
            <person name="Mazdziarz M."/>
        </authorList>
    </citation>
    <scope>NUCLEOTIDE SEQUENCE [LARGE SCALE GENOMIC DNA]</scope>
    <source>
        <strain evidence="2">Rf_01</strain>
        <tissue evidence="2">Aerial parts of the thallus</tissue>
    </source>
</reference>
<feature type="compositionally biased region" description="Polar residues" evidence="1">
    <location>
        <begin position="38"/>
        <end position="47"/>
    </location>
</feature>
<feature type="compositionally biased region" description="Basic and acidic residues" evidence="1">
    <location>
        <begin position="172"/>
        <end position="190"/>
    </location>
</feature>
<dbReference type="AlphaFoldDB" id="A0ABD1ZAK5"/>